<keyword evidence="5 7" id="KW-0508">mRNA splicing</keyword>
<reference evidence="9" key="1">
    <citation type="submission" date="2025-08" db="UniProtKB">
        <authorList>
            <consortium name="RefSeq"/>
        </authorList>
    </citation>
    <scope>IDENTIFICATION</scope>
    <source>
        <tissue evidence="9">Muscle</tissue>
    </source>
</reference>
<keyword evidence="8" id="KW-1185">Reference proteome</keyword>
<comment type="similarity">
    <text evidence="2 7">Belongs to the SYF2 family.</text>
</comment>
<dbReference type="Proteomes" id="UP000694941">
    <property type="component" value="Unplaced"/>
</dbReference>
<keyword evidence="6 7" id="KW-0539">Nucleus</keyword>
<keyword evidence="4 7" id="KW-0747">Spliceosome</keyword>
<sequence>MEQNSTSSNTSCKQDVVGLRSPYYQLPSAKQRQSERIKRLRDLHLKRNEARKLNHQEVIEEDQRNKLPLNWENKIKWAEVKLEEELKRQEAVSRGEDYDQVKLLEVGADDAEKWERKKKKKNPDKGFSDYEAATARKYHRFVKQLKPNMEEYNKKKEEMGEAFYPGRDTIIHGMHKDTKECVDRMVADLEKQIDKRSKYSRRRRIDEDADIDYINERNMNFNKKLERFYGQYTTEIKQNLERGTAV</sequence>
<comment type="subcellular location">
    <subcellularLocation>
        <location evidence="1 7">Nucleus</location>
    </subcellularLocation>
</comment>
<evidence type="ECO:0000256" key="2">
    <source>
        <dbReference type="ARBA" id="ARBA00010028"/>
    </source>
</evidence>
<dbReference type="PANTHER" id="PTHR13264">
    <property type="entry name" value="GCIP-INTERACTING PROTEIN P29"/>
    <property type="match status" value="1"/>
</dbReference>
<dbReference type="RefSeq" id="XP_013781382.1">
    <property type="nucleotide sequence ID" value="XM_013925928.2"/>
</dbReference>
<dbReference type="InterPro" id="IPR013260">
    <property type="entry name" value="mRNA_splic_SYF2"/>
</dbReference>
<accession>A0ABM1BG84</accession>
<comment type="function">
    <text evidence="7">Involved in pre-mRNA splicing.</text>
</comment>
<evidence type="ECO:0000256" key="7">
    <source>
        <dbReference type="RuleBase" id="RU367148"/>
    </source>
</evidence>
<evidence type="ECO:0000313" key="8">
    <source>
        <dbReference type="Proteomes" id="UP000694941"/>
    </source>
</evidence>
<evidence type="ECO:0000256" key="5">
    <source>
        <dbReference type="ARBA" id="ARBA00023187"/>
    </source>
</evidence>
<evidence type="ECO:0000256" key="1">
    <source>
        <dbReference type="ARBA" id="ARBA00004123"/>
    </source>
</evidence>
<dbReference type="SUPFAM" id="SSF47162">
    <property type="entry name" value="Apolipoprotein"/>
    <property type="match status" value="1"/>
</dbReference>
<gene>
    <name evidence="9" type="primary">LOC106465691</name>
</gene>
<dbReference type="GeneID" id="106465691"/>
<comment type="subunit">
    <text evidence="7">May be part of a spliceosome complex.</text>
</comment>
<evidence type="ECO:0000256" key="6">
    <source>
        <dbReference type="ARBA" id="ARBA00023242"/>
    </source>
</evidence>
<protein>
    <recommendedName>
        <fullName evidence="7">Pre-mRNA-splicing factor SYF2</fullName>
    </recommendedName>
</protein>
<keyword evidence="3 7" id="KW-0507">mRNA processing</keyword>
<organism evidence="8 9">
    <name type="scientific">Limulus polyphemus</name>
    <name type="common">Atlantic horseshoe crab</name>
    <dbReference type="NCBI Taxonomy" id="6850"/>
    <lineage>
        <taxon>Eukaryota</taxon>
        <taxon>Metazoa</taxon>
        <taxon>Ecdysozoa</taxon>
        <taxon>Arthropoda</taxon>
        <taxon>Chelicerata</taxon>
        <taxon>Merostomata</taxon>
        <taxon>Xiphosura</taxon>
        <taxon>Limulidae</taxon>
        <taxon>Limulus</taxon>
    </lineage>
</organism>
<evidence type="ECO:0000313" key="9">
    <source>
        <dbReference type="RefSeq" id="XP_013781382.1"/>
    </source>
</evidence>
<evidence type="ECO:0000256" key="4">
    <source>
        <dbReference type="ARBA" id="ARBA00022728"/>
    </source>
</evidence>
<proteinExistence type="inferred from homology"/>
<evidence type="ECO:0000256" key="3">
    <source>
        <dbReference type="ARBA" id="ARBA00022664"/>
    </source>
</evidence>
<dbReference type="Pfam" id="PF08231">
    <property type="entry name" value="SYF2"/>
    <property type="match status" value="1"/>
</dbReference>
<dbReference type="PANTHER" id="PTHR13264:SF5">
    <property type="entry name" value="PRE-MRNA-SPLICING FACTOR SYF2"/>
    <property type="match status" value="1"/>
</dbReference>
<name>A0ABM1BG84_LIMPO</name>